<sequence>MEAETALAAILGRLGRHCYAVLCLGVLLLTVAVVHYVGDGEPTDPRERTKRRLRPLHGSSILGEDAARQLPAVVN</sequence>
<keyword evidence="1" id="KW-0812">Transmembrane</keyword>
<keyword evidence="1" id="KW-0472">Membrane</keyword>
<proteinExistence type="predicted"/>
<reference evidence="2 3" key="3">
    <citation type="journal article" date="2010" name="BMC Genomics">
        <title>Transcriptome sequencing and comparative analysis of cucumber flowers with different sex types.</title>
        <authorList>
            <person name="Guo S."/>
            <person name="Zheng Y."/>
            <person name="Joung J.G."/>
            <person name="Liu S."/>
            <person name="Zhang Z."/>
            <person name="Crasta O.R."/>
            <person name="Sobral B.W."/>
            <person name="Xu Y."/>
            <person name="Huang S."/>
            <person name="Fei Z."/>
        </authorList>
    </citation>
    <scope>NUCLEOTIDE SEQUENCE [LARGE SCALE GENOMIC DNA]</scope>
    <source>
        <strain evidence="3">cv. 9930</strain>
    </source>
</reference>
<accession>A0A0A0KC65</accession>
<evidence type="ECO:0000313" key="3">
    <source>
        <dbReference type="Proteomes" id="UP000029981"/>
    </source>
</evidence>
<dbReference type="EMBL" id="CM002927">
    <property type="protein sequence ID" value="KGN47315.1"/>
    <property type="molecule type" value="Genomic_DNA"/>
</dbReference>
<reference evidence="2 3" key="2">
    <citation type="journal article" date="2009" name="PLoS ONE">
        <title>An integrated genetic and cytogenetic map of the cucumber genome.</title>
        <authorList>
            <person name="Ren Y."/>
            <person name="Zhang Z."/>
            <person name="Liu J."/>
            <person name="Staub J.E."/>
            <person name="Han Y."/>
            <person name="Cheng Z."/>
            <person name="Li X."/>
            <person name="Lu J."/>
            <person name="Miao H."/>
            <person name="Kang H."/>
            <person name="Xie B."/>
            <person name="Gu X."/>
            <person name="Wang X."/>
            <person name="Du Y."/>
            <person name="Jin W."/>
            <person name="Huang S."/>
        </authorList>
    </citation>
    <scope>NUCLEOTIDE SEQUENCE [LARGE SCALE GENOMIC DNA]</scope>
    <source>
        <strain evidence="3">cv. 9930</strain>
    </source>
</reference>
<feature type="transmembrane region" description="Helical" evidence="1">
    <location>
        <begin position="18"/>
        <end position="38"/>
    </location>
</feature>
<dbReference type="Gramene" id="KGN47315">
    <property type="protein sequence ID" value="KGN47315"/>
    <property type="gene ID" value="Csa_6G293180"/>
</dbReference>
<dbReference type="AlphaFoldDB" id="A0A0A0KC65"/>
<name>A0A0A0KC65_CUCSA</name>
<keyword evidence="1" id="KW-1133">Transmembrane helix</keyword>
<dbReference type="OMA" id="NDHRERT"/>
<evidence type="ECO:0000313" key="2">
    <source>
        <dbReference type="EMBL" id="KGN47315.1"/>
    </source>
</evidence>
<evidence type="ECO:0000256" key="1">
    <source>
        <dbReference type="SAM" id="Phobius"/>
    </source>
</evidence>
<dbReference type="Proteomes" id="UP000029981">
    <property type="component" value="Chromosome 6"/>
</dbReference>
<reference evidence="2 3" key="4">
    <citation type="journal article" date="2011" name="BMC Genomics">
        <title>RNA-Seq improves annotation of protein-coding genes in the cucumber genome.</title>
        <authorList>
            <person name="Li Z."/>
            <person name="Zhang Z."/>
            <person name="Yan P."/>
            <person name="Huang S."/>
            <person name="Fei Z."/>
            <person name="Lin K."/>
        </authorList>
    </citation>
    <scope>NUCLEOTIDE SEQUENCE [LARGE SCALE GENOMIC DNA]</scope>
    <source>
        <strain evidence="3">cv. 9930</strain>
    </source>
</reference>
<protein>
    <submittedName>
        <fullName evidence="2">Uncharacterized protein</fullName>
    </submittedName>
</protein>
<organism evidence="2 3">
    <name type="scientific">Cucumis sativus</name>
    <name type="common">Cucumber</name>
    <dbReference type="NCBI Taxonomy" id="3659"/>
    <lineage>
        <taxon>Eukaryota</taxon>
        <taxon>Viridiplantae</taxon>
        <taxon>Streptophyta</taxon>
        <taxon>Embryophyta</taxon>
        <taxon>Tracheophyta</taxon>
        <taxon>Spermatophyta</taxon>
        <taxon>Magnoliopsida</taxon>
        <taxon>eudicotyledons</taxon>
        <taxon>Gunneridae</taxon>
        <taxon>Pentapetalae</taxon>
        <taxon>rosids</taxon>
        <taxon>fabids</taxon>
        <taxon>Cucurbitales</taxon>
        <taxon>Cucurbitaceae</taxon>
        <taxon>Benincaseae</taxon>
        <taxon>Cucumis</taxon>
    </lineage>
</organism>
<reference evidence="2 3" key="1">
    <citation type="journal article" date="2009" name="Nat. Genet.">
        <title>The genome of the cucumber, Cucumis sativus L.</title>
        <authorList>
            <person name="Huang S."/>
            <person name="Li R."/>
            <person name="Zhang Z."/>
            <person name="Li L."/>
            <person name="Gu X."/>
            <person name="Fan W."/>
            <person name="Lucas W.J."/>
            <person name="Wang X."/>
            <person name="Xie B."/>
            <person name="Ni P."/>
            <person name="Ren Y."/>
            <person name="Zhu H."/>
            <person name="Li J."/>
            <person name="Lin K."/>
            <person name="Jin W."/>
            <person name="Fei Z."/>
            <person name="Li G."/>
            <person name="Staub J."/>
            <person name="Kilian A."/>
            <person name="van der Vossen E.A."/>
            <person name="Wu Y."/>
            <person name="Guo J."/>
            <person name="He J."/>
            <person name="Jia Z."/>
            <person name="Ren Y."/>
            <person name="Tian G."/>
            <person name="Lu Y."/>
            <person name="Ruan J."/>
            <person name="Qian W."/>
            <person name="Wang M."/>
            <person name="Huang Q."/>
            <person name="Li B."/>
            <person name="Xuan Z."/>
            <person name="Cao J."/>
            <person name="Asan"/>
            <person name="Wu Z."/>
            <person name="Zhang J."/>
            <person name="Cai Q."/>
            <person name="Bai Y."/>
            <person name="Zhao B."/>
            <person name="Han Y."/>
            <person name="Li Y."/>
            <person name="Li X."/>
            <person name="Wang S."/>
            <person name="Shi Q."/>
            <person name="Liu S."/>
            <person name="Cho W.K."/>
            <person name="Kim J.Y."/>
            <person name="Xu Y."/>
            <person name="Heller-Uszynska K."/>
            <person name="Miao H."/>
            <person name="Cheng Z."/>
            <person name="Zhang S."/>
            <person name="Wu J."/>
            <person name="Yang Y."/>
            <person name="Kang H."/>
            <person name="Li M."/>
            <person name="Liang H."/>
            <person name="Ren X."/>
            <person name="Shi Z."/>
            <person name="Wen M."/>
            <person name="Jian M."/>
            <person name="Yang H."/>
            <person name="Zhang G."/>
            <person name="Yang Z."/>
            <person name="Chen R."/>
            <person name="Liu S."/>
            <person name="Li J."/>
            <person name="Ma L."/>
            <person name="Liu H."/>
            <person name="Zhou Y."/>
            <person name="Zhao J."/>
            <person name="Fang X."/>
            <person name="Li G."/>
            <person name="Fang L."/>
            <person name="Li Y."/>
            <person name="Liu D."/>
            <person name="Zheng H."/>
            <person name="Zhang Y."/>
            <person name="Qin N."/>
            <person name="Li Z."/>
            <person name="Yang G."/>
            <person name="Yang S."/>
            <person name="Bolund L."/>
            <person name="Kristiansen K."/>
            <person name="Zheng H."/>
            <person name="Li S."/>
            <person name="Zhang X."/>
            <person name="Yang H."/>
            <person name="Wang J."/>
            <person name="Sun R."/>
            <person name="Zhang B."/>
            <person name="Jiang S."/>
            <person name="Wang J."/>
            <person name="Du Y."/>
            <person name="Li S."/>
        </authorList>
    </citation>
    <scope>NUCLEOTIDE SEQUENCE [LARGE SCALE GENOMIC DNA]</scope>
    <source>
        <strain evidence="3">cv. 9930</strain>
    </source>
</reference>
<keyword evidence="3" id="KW-1185">Reference proteome</keyword>
<gene>
    <name evidence="2" type="ORF">Csa_6G293180</name>
</gene>